<evidence type="ECO:0000313" key="2">
    <source>
        <dbReference type="Proteomes" id="UP000271626"/>
    </source>
</evidence>
<sequence length="126" mass="13147">MHALSRVLLVAEADDAAEIVVVLTAFADIPTVRWLPYTHGDGTEAKATTSRIGETTVDVAIGPRALPATLEVMVSDLPSALERVLGVGVSAATWPAEGALEEVSVVAGWMRISAVSEAALIDRRGV</sequence>
<evidence type="ECO:0000313" key="1">
    <source>
        <dbReference type="EMBL" id="VDR38642.1"/>
    </source>
</evidence>
<name>A0A3P8LE34_TSUPA</name>
<gene>
    <name evidence="1" type="ORF">NCTC10741_01765</name>
</gene>
<dbReference type="OrthoDB" id="9936812at2"/>
<dbReference type="EMBL" id="LR131273">
    <property type="protein sequence ID" value="VDR38642.1"/>
    <property type="molecule type" value="Genomic_DNA"/>
</dbReference>
<dbReference type="RefSeq" id="WP_126195841.1">
    <property type="nucleotide sequence ID" value="NZ_CP085954.1"/>
</dbReference>
<organism evidence="1 2">
    <name type="scientific">Tsukamurella paurometabola</name>
    <name type="common">Corynebacterium paurometabolum</name>
    <dbReference type="NCBI Taxonomy" id="2061"/>
    <lineage>
        <taxon>Bacteria</taxon>
        <taxon>Bacillati</taxon>
        <taxon>Actinomycetota</taxon>
        <taxon>Actinomycetes</taxon>
        <taxon>Mycobacteriales</taxon>
        <taxon>Tsukamurellaceae</taxon>
        <taxon>Tsukamurella</taxon>
    </lineage>
</organism>
<accession>A0A3P8LE34</accession>
<dbReference type="Proteomes" id="UP000271626">
    <property type="component" value="Chromosome"/>
</dbReference>
<dbReference type="AlphaFoldDB" id="A0A3P8LE34"/>
<protein>
    <submittedName>
        <fullName evidence="1">Uncharacterized protein</fullName>
    </submittedName>
</protein>
<reference evidence="1 2" key="1">
    <citation type="submission" date="2018-12" db="EMBL/GenBank/DDBJ databases">
        <authorList>
            <consortium name="Pathogen Informatics"/>
        </authorList>
    </citation>
    <scope>NUCLEOTIDE SEQUENCE [LARGE SCALE GENOMIC DNA]</scope>
    <source>
        <strain evidence="1 2">NCTC10741</strain>
    </source>
</reference>
<proteinExistence type="predicted"/>